<accession>A0A5B0QEH8</accession>
<feature type="region of interest" description="Disordered" evidence="6">
    <location>
        <begin position="513"/>
        <end position="533"/>
    </location>
</feature>
<feature type="domain" description="CS" evidence="7">
    <location>
        <begin position="345"/>
        <end position="466"/>
    </location>
</feature>
<evidence type="ECO:0000259" key="7">
    <source>
        <dbReference type="PROSITE" id="PS51203"/>
    </source>
</evidence>
<gene>
    <name evidence="8" type="ORF">PGT21_004905</name>
</gene>
<evidence type="ECO:0000313" key="8">
    <source>
        <dbReference type="EMBL" id="KAA1111575.1"/>
    </source>
</evidence>
<dbReference type="Gene3D" id="2.60.40.790">
    <property type="match status" value="1"/>
</dbReference>
<keyword evidence="9" id="KW-1185">Reference proteome</keyword>
<dbReference type="GO" id="GO:0005634">
    <property type="term" value="C:nucleus"/>
    <property type="evidence" value="ECO:0007669"/>
    <property type="project" value="UniProtKB-SubCell"/>
</dbReference>
<dbReference type="InterPro" id="IPR007052">
    <property type="entry name" value="CS_dom"/>
</dbReference>
<evidence type="ECO:0000256" key="5">
    <source>
        <dbReference type="ARBA" id="ARBA00023242"/>
    </source>
</evidence>
<dbReference type="OrthoDB" id="428655at2759"/>
<evidence type="ECO:0000256" key="2">
    <source>
        <dbReference type="ARBA" id="ARBA00004496"/>
    </source>
</evidence>
<feature type="region of interest" description="Disordered" evidence="6">
    <location>
        <begin position="309"/>
        <end position="349"/>
    </location>
</feature>
<comment type="caution">
    <text evidence="8">The sequence shown here is derived from an EMBL/GenBank/DDBJ whole genome shotgun (WGS) entry which is preliminary data.</text>
</comment>
<name>A0A5B0QEH8_PUCGR</name>
<evidence type="ECO:0000256" key="4">
    <source>
        <dbReference type="ARBA" id="ARBA00022490"/>
    </source>
</evidence>
<dbReference type="PANTHER" id="PTHR21664:SF1">
    <property type="entry name" value="NUDC DOMAIN-CONTAINING PROTEIN 1"/>
    <property type="match status" value="1"/>
</dbReference>
<proteinExistence type="predicted"/>
<keyword evidence="5" id="KW-0539">Nucleus</keyword>
<dbReference type="Proteomes" id="UP000324748">
    <property type="component" value="Unassembled WGS sequence"/>
</dbReference>
<evidence type="ECO:0000313" key="9">
    <source>
        <dbReference type="Proteomes" id="UP000324748"/>
    </source>
</evidence>
<feature type="compositionally biased region" description="Low complexity" evidence="6">
    <location>
        <begin position="332"/>
        <end position="348"/>
    </location>
</feature>
<feature type="compositionally biased region" description="Low complexity" evidence="6">
    <location>
        <begin position="520"/>
        <end position="529"/>
    </location>
</feature>
<dbReference type="PANTHER" id="PTHR21664">
    <property type="entry name" value="CHRONIC MYELOGENOUS LEUKEMIA TUMOR ANTIGEN 66"/>
    <property type="match status" value="1"/>
</dbReference>
<protein>
    <recommendedName>
        <fullName evidence="3">NudC domain-containing protein 1</fullName>
    </recommendedName>
</protein>
<dbReference type="InterPro" id="IPR037895">
    <property type="entry name" value="NUDCD1"/>
</dbReference>
<dbReference type="GO" id="GO:0005737">
    <property type="term" value="C:cytoplasm"/>
    <property type="evidence" value="ECO:0007669"/>
    <property type="project" value="UniProtKB-SubCell"/>
</dbReference>
<comment type="subcellular location">
    <subcellularLocation>
        <location evidence="2">Cytoplasm</location>
    </subcellularLocation>
    <subcellularLocation>
        <location evidence="1">Nucleus</location>
    </subcellularLocation>
</comment>
<evidence type="ECO:0000256" key="6">
    <source>
        <dbReference type="SAM" id="MobiDB-lite"/>
    </source>
</evidence>
<dbReference type="PROSITE" id="PS51203">
    <property type="entry name" value="CS"/>
    <property type="match status" value="1"/>
</dbReference>
<reference evidence="8 9" key="1">
    <citation type="submission" date="2019-05" db="EMBL/GenBank/DDBJ databases">
        <title>Emergence of the Ug99 lineage of the wheat stem rust pathogen through somatic hybridization.</title>
        <authorList>
            <person name="Li F."/>
            <person name="Upadhyaya N.M."/>
            <person name="Sperschneider J."/>
            <person name="Matny O."/>
            <person name="Nguyen-Phuc H."/>
            <person name="Mago R."/>
            <person name="Raley C."/>
            <person name="Miller M.E."/>
            <person name="Silverstein K.A.T."/>
            <person name="Henningsen E."/>
            <person name="Hirsch C.D."/>
            <person name="Visser B."/>
            <person name="Pretorius Z.A."/>
            <person name="Steffenson B.J."/>
            <person name="Schwessinger B."/>
            <person name="Dodds P.N."/>
            <person name="Figueroa M."/>
        </authorList>
    </citation>
    <scope>NUCLEOTIDE SEQUENCE [LARGE SCALE GENOMIC DNA]</scope>
    <source>
        <strain evidence="8">21-0</strain>
    </source>
</reference>
<keyword evidence="4" id="KW-0963">Cytoplasm</keyword>
<sequence length="780" mass="87562">MTMSTRTEDELCFIPSRDLLNPKFESYKLKEYDQTNLRRIPLAKPIDLSINPNFKSFNFQELKSKSTWNHLLVGSFPNTPAQLIWIEPRSLQISTLNHPDSNDPQISSVLQLPDRREELLGDQINQGIEFDYPTGFALNHHRLNHLASQEQNLWLILDGGKTLFLVDLNLNSSPRILAQKELDDSSDRFIHGFYKIASVDVKDSQSDTFWMILRAKSSQKTSEELDHEEVCHQNIKSTKKRKLLYTPYLAEIRITPNPSCNAEHSSIMPFILDIQLHTQLAGADDLLSVHYDRPGHRWCLRSTSKFTSLSQQTSPQPAQPPEEANERLNQVQSKQTDPKSSSTSSPVSPYAWSQTLSTLTITFNIPFPITSKLIKIDFRTGSINFRLPKLDSLPKENEDYLPNLFAYFGQQFTLNSTEQATGLVLDLWDHVAPEECTWFVESSVNKSTLLTIELEKHTRLRWPQAFKVDFQVSETMDPIELLSITENLAKYTSTADDQEAGLPSKKPKLGLGSAAGANLSSTTPSSSSSGVGAFPSIHNTSLTAGEMDEEIDLANEVMVTGVVMTWLIEKTPDARAEMASPRESDPSDSNLLVKVAQNGIPVELISNPLKVVQLDHSTASSLKKEDIEYESGSTMMIKSDIDGLVFSPPDGREDRLNLRWTHRLSYPALAFVMASKREIWASFFTPQFTLLFETSSASKDRQSLGNLFVYHHTPDRQSVSSQRVIQLSSPHQINPVPLSSSTQIHPHLLGLCALSKAHPSSPSPLSIILLSQHEIIIFDL</sequence>
<dbReference type="EMBL" id="VSWC01000016">
    <property type="protein sequence ID" value="KAA1111575.1"/>
    <property type="molecule type" value="Genomic_DNA"/>
</dbReference>
<dbReference type="SUPFAM" id="SSF49764">
    <property type="entry name" value="HSP20-like chaperones"/>
    <property type="match status" value="1"/>
</dbReference>
<dbReference type="AlphaFoldDB" id="A0A5B0QEH8"/>
<evidence type="ECO:0000256" key="3">
    <source>
        <dbReference type="ARBA" id="ARBA00018915"/>
    </source>
</evidence>
<dbReference type="Pfam" id="PF04969">
    <property type="entry name" value="CS"/>
    <property type="match status" value="1"/>
</dbReference>
<dbReference type="InterPro" id="IPR008978">
    <property type="entry name" value="HSP20-like_chaperone"/>
</dbReference>
<organism evidence="8 9">
    <name type="scientific">Puccinia graminis f. sp. tritici</name>
    <dbReference type="NCBI Taxonomy" id="56615"/>
    <lineage>
        <taxon>Eukaryota</taxon>
        <taxon>Fungi</taxon>
        <taxon>Dikarya</taxon>
        <taxon>Basidiomycota</taxon>
        <taxon>Pucciniomycotina</taxon>
        <taxon>Pucciniomycetes</taxon>
        <taxon>Pucciniales</taxon>
        <taxon>Pucciniaceae</taxon>
        <taxon>Puccinia</taxon>
    </lineage>
</organism>
<evidence type="ECO:0000256" key="1">
    <source>
        <dbReference type="ARBA" id="ARBA00004123"/>
    </source>
</evidence>